<evidence type="ECO:0008006" key="3">
    <source>
        <dbReference type="Google" id="ProtNLM"/>
    </source>
</evidence>
<evidence type="ECO:0000313" key="1">
    <source>
        <dbReference type="EMBL" id="BES82274.1"/>
    </source>
</evidence>
<dbReference type="EMBL" id="AP028907">
    <property type="protein sequence ID" value="BES82274.1"/>
    <property type="molecule type" value="Genomic_DNA"/>
</dbReference>
<dbReference type="RefSeq" id="WP_338249438.1">
    <property type="nucleotide sequence ID" value="NZ_AP028907.1"/>
</dbReference>
<evidence type="ECO:0000313" key="2">
    <source>
        <dbReference type="Proteomes" id="UP001341135"/>
    </source>
</evidence>
<dbReference type="Proteomes" id="UP001341135">
    <property type="component" value="Chromosome"/>
</dbReference>
<protein>
    <recommendedName>
        <fullName evidence="3">VapB-type antitoxin</fullName>
    </recommendedName>
</protein>
<keyword evidence="2" id="KW-1185">Reference proteome</keyword>
<gene>
    <name evidence="1" type="ORF">PABY_18410</name>
</gene>
<reference evidence="1 2" key="1">
    <citation type="submission" date="2023-09" db="EMBL/GenBank/DDBJ databases">
        <title>Pyrofollis japonicus gen. nov. sp. nov., a novel member of the family Pyrodictiaceae isolated from the Iheya North hydrothermal field.</title>
        <authorList>
            <person name="Miyazaki U."/>
            <person name="Sanari M."/>
            <person name="Tame A."/>
            <person name="Kitajima M."/>
            <person name="Okamoto A."/>
            <person name="Sawayama S."/>
            <person name="Miyazaki J."/>
            <person name="Takai K."/>
            <person name="Nakagawa S."/>
        </authorList>
    </citation>
    <scope>NUCLEOTIDE SEQUENCE [LARGE SCALE GENOMIC DNA]</scope>
    <source>
        <strain evidence="1 2">AV2</strain>
    </source>
</reference>
<accession>A0ABM8IXK9</accession>
<name>A0ABM8IXK9_9CREN</name>
<proteinExistence type="predicted"/>
<dbReference type="GeneID" id="89289850"/>
<sequence>MALVAVTIKVRREVAELAEEMVRLGIARSRNHAYNMLIEMGLEEARRLVERKRAVKKLVKEFMEKGIPYENLPTAEDVEEERAR</sequence>
<organism evidence="1 2">
    <name type="scientific">Pyrodictium abyssi</name>
    <dbReference type="NCBI Taxonomy" id="54256"/>
    <lineage>
        <taxon>Archaea</taxon>
        <taxon>Thermoproteota</taxon>
        <taxon>Thermoprotei</taxon>
        <taxon>Desulfurococcales</taxon>
        <taxon>Pyrodictiaceae</taxon>
        <taxon>Pyrodictium</taxon>
    </lineage>
</organism>